<dbReference type="PANTHER" id="PTHR43289:SF6">
    <property type="entry name" value="SERINE_THREONINE-PROTEIN KINASE NEKL-3"/>
    <property type="match status" value="1"/>
</dbReference>
<name>A0ABS7B8L5_9ACTN</name>
<dbReference type="Gene3D" id="1.10.510.10">
    <property type="entry name" value="Transferase(Phosphotransferase) domain 1"/>
    <property type="match status" value="1"/>
</dbReference>
<comment type="caution">
    <text evidence="10">The sequence shown here is derived from an EMBL/GenBank/DDBJ whole genome shotgun (WGS) entry which is preliminary data.</text>
</comment>
<dbReference type="EC" id="2.7.11.1" evidence="1"/>
<dbReference type="CDD" id="cd14014">
    <property type="entry name" value="STKc_PknB_like"/>
    <property type="match status" value="1"/>
</dbReference>
<feature type="binding site" evidence="7">
    <location>
        <position position="40"/>
    </location>
    <ligand>
        <name>ATP</name>
        <dbReference type="ChEBI" id="CHEBI:30616"/>
    </ligand>
</feature>
<evidence type="ECO:0000259" key="9">
    <source>
        <dbReference type="PROSITE" id="PS50011"/>
    </source>
</evidence>
<keyword evidence="5 10" id="KW-0418">Kinase</keyword>
<evidence type="ECO:0000256" key="3">
    <source>
        <dbReference type="ARBA" id="ARBA00022679"/>
    </source>
</evidence>
<accession>A0ABS7B8L5</accession>
<dbReference type="RefSeq" id="WP_220146745.1">
    <property type="nucleotide sequence ID" value="NZ_JAHXZI010000015.1"/>
</dbReference>
<evidence type="ECO:0000256" key="7">
    <source>
        <dbReference type="PROSITE-ProRule" id="PRU10141"/>
    </source>
</evidence>
<reference evidence="10 11" key="1">
    <citation type="journal article" date="2013" name="Antonie Van Leeuwenhoek">
        <title>Actinoplanes hulinensis sp. nov., a novel actinomycete isolated from soybean root (Glycine max (L.) Merr).</title>
        <authorList>
            <person name="Shen Y."/>
            <person name="Liu C."/>
            <person name="Wang X."/>
            <person name="Zhao J."/>
            <person name="Jia F."/>
            <person name="Zhang Y."/>
            <person name="Wang L."/>
            <person name="Yang D."/>
            <person name="Xiang W."/>
        </authorList>
    </citation>
    <scope>NUCLEOTIDE SEQUENCE [LARGE SCALE GENOMIC DNA]</scope>
    <source>
        <strain evidence="10 11">NEAU-M9</strain>
    </source>
</reference>
<dbReference type="PANTHER" id="PTHR43289">
    <property type="entry name" value="MITOGEN-ACTIVATED PROTEIN KINASE KINASE KINASE 20-RELATED"/>
    <property type="match status" value="1"/>
</dbReference>
<dbReference type="PROSITE" id="PS00108">
    <property type="entry name" value="PROTEIN_KINASE_ST"/>
    <property type="match status" value="1"/>
</dbReference>
<protein>
    <recommendedName>
        <fullName evidence="1">non-specific serine/threonine protein kinase</fullName>
        <ecNumber evidence="1">2.7.11.1</ecNumber>
    </recommendedName>
</protein>
<dbReference type="EMBL" id="JAHXZI010000015">
    <property type="protein sequence ID" value="MBW6437410.1"/>
    <property type="molecule type" value="Genomic_DNA"/>
</dbReference>
<sequence length="618" mass="63762">MAGQEPLGREYLLHEEIGRGAMAVVRRATSRHGGVPLAAKLLRPELAGDRRVRELFLREEAALRALDHPSIVRLRDLIVEGGTLALVMEFVDGPNLRRYLSMRGGRLTPGEVVTVAAQAASALAAAHEHGVVHLDLKPENVLVRRGSTPPEIRITDFGVAVLLNDADRGAAGGTPGYTAPEIFQGAPPTPAADVWSLGVLLLEMTTGRATGDPSALPGPLGPVARDCLAADPRRRPPARRVAAYLRQFAVGASFGGTGTPAPVPGFSAPPGPVMPAADHDPEPATLPLGFPPPQLPQPQFPPPAPPQPPRPAFRDPGPGPHAAFGDPGTGAAQPPRAAFVTSGPPTGPGAPGQRDTIGGWAGQLPNSGQYGPAPAPPREPSRWRRGPLITLAAAVVAAAVLAGINMTANAGERSNRLVTQVSVPPKVSPVEATGSAAPAATLPPTTEVALPPLNTPSAERLRVTLAGKVEDDAGTLAISIRDGVAIAYVCDGDRLEVWLKGTAQNGLLNLTGKKESRITGLFDARRAAGELTVQGASHRFEIGVVRKPSGLYRLAGRVGGADVNGGWIVLADGTQVGVLSRAEVPGPAPRLDVATRTTTIDGATVTGTSVDAETGEGF</sequence>
<dbReference type="Proteomes" id="UP001519863">
    <property type="component" value="Unassembled WGS sequence"/>
</dbReference>
<evidence type="ECO:0000256" key="1">
    <source>
        <dbReference type="ARBA" id="ARBA00012513"/>
    </source>
</evidence>
<dbReference type="Pfam" id="PF00069">
    <property type="entry name" value="Pkinase"/>
    <property type="match status" value="1"/>
</dbReference>
<evidence type="ECO:0000313" key="10">
    <source>
        <dbReference type="EMBL" id="MBW6437410.1"/>
    </source>
</evidence>
<dbReference type="GO" id="GO:0004674">
    <property type="term" value="F:protein serine/threonine kinase activity"/>
    <property type="evidence" value="ECO:0007669"/>
    <property type="project" value="UniProtKB-KW"/>
</dbReference>
<keyword evidence="11" id="KW-1185">Reference proteome</keyword>
<gene>
    <name evidence="10" type="ORF">KZ829_27115</name>
</gene>
<evidence type="ECO:0000256" key="6">
    <source>
        <dbReference type="ARBA" id="ARBA00022840"/>
    </source>
</evidence>
<dbReference type="InterPro" id="IPR008271">
    <property type="entry name" value="Ser/Thr_kinase_AS"/>
</dbReference>
<keyword evidence="3" id="KW-0808">Transferase</keyword>
<dbReference type="InterPro" id="IPR011009">
    <property type="entry name" value="Kinase-like_dom_sf"/>
</dbReference>
<evidence type="ECO:0000313" key="11">
    <source>
        <dbReference type="Proteomes" id="UP001519863"/>
    </source>
</evidence>
<dbReference type="SUPFAM" id="SSF56112">
    <property type="entry name" value="Protein kinase-like (PK-like)"/>
    <property type="match status" value="1"/>
</dbReference>
<evidence type="ECO:0000256" key="5">
    <source>
        <dbReference type="ARBA" id="ARBA00022777"/>
    </source>
</evidence>
<feature type="domain" description="Protein kinase" evidence="9">
    <location>
        <begin position="11"/>
        <end position="249"/>
    </location>
</feature>
<keyword evidence="6 7" id="KW-0067">ATP-binding</keyword>
<feature type="compositionally biased region" description="Pro residues" evidence="8">
    <location>
        <begin position="289"/>
        <end position="311"/>
    </location>
</feature>
<dbReference type="PROSITE" id="PS50011">
    <property type="entry name" value="PROTEIN_KINASE_DOM"/>
    <property type="match status" value="1"/>
</dbReference>
<dbReference type="InterPro" id="IPR000719">
    <property type="entry name" value="Prot_kinase_dom"/>
</dbReference>
<organism evidence="10 11">
    <name type="scientific">Actinoplanes hulinensis</name>
    <dbReference type="NCBI Taxonomy" id="1144547"/>
    <lineage>
        <taxon>Bacteria</taxon>
        <taxon>Bacillati</taxon>
        <taxon>Actinomycetota</taxon>
        <taxon>Actinomycetes</taxon>
        <taxon>Micromonosporales</taxon>
        <taxon>Micromonosporaceae</taxon>
        <taxon>Actinoplanes</taxon>
    </lineage>
</organism>
<dbReference type="InterPro" id="IPR017441">
    <property type="entry name" value="Protein_kinase_ATP_BS"/>
</dbReference>
<evidence type="ECO:0000256" key="8">
    <source>
        <dbReference type="SAM" id="MobiDB-lite"/>
    </source>
</evidence>
<evidence type="ECO:0000256" key="4">
    <source>
        <dbReference type="ARBA" id="ARBA00022741"/>
    </source>
</evidence>
<feature type="region of interest" description="Disordered" evidence="8">
    <location>
        <begin position="261"/>
        <end position="383"/>
    </location>
</feature>
<dbReference type="SMART" id="SM00220">
    <property type="entry name" value="S_TKc"/>
    <property type="match status" value="1"/>
</dbReference>
<keyword evidence="2 10" id="KW-0723">Serine/threonine-protein kinase</keyword>
<dbReference type="PROSITE" id="PS00107">
    <property type="entry name" value="PROTEIN_KINASE_ATP"/>
    <property type="match status" value="1"/>
</dbReference>
<proteinExistence type="predicted"/>
<evidence type="ECO:0000256" key="2">
    <source>
        <dbReference type="ARBA" id="ARBA00022527"/>
    </source>
</evidence>
<feature type="compositionally biased region" description="Pro residues" evidence="8">
    <location>
        <begin position="261"/>
        <end position="273"/>
    </location>
</feature>
<keyword evidence="4 7" id="KW-0547">Nucleotide-binding</keyword>